<protein>
    <submittedName>
        <fullName evidence="4">Bromo domain-containing protein</fullName>
    </submittedName>
</protein>
<feature type="compositionally biased region" description="Basic and acidic residues" evidence="2">
    <location>
        <begin position="298"/>
        <end position="318"/>
    </location>
</feature>
<organism evidence="3 4">
    <name type="scientific">Meloidogyne hapla</name>
    <name type="common">Root-knot nematode worm</name>
    <dbReference type="NCBI Taxonomy" id="6305"/>
    <lineage>
        <taxon>Eukaryota</taxon>
        <taxon>Metazoa</taxon>
        <taxon>Ecdysozoa</taxon>
        <taxon>Nematoda</taxon>
        <taxon>Chromadorea</taxon>
        <taxon>Rhabditida</taxon>
        <taxon>Tylenchina</taxon>
        <taxon>Tylenchomorpha</taxon>
        <taxon>Tylenchoidea</taxon>
        <taxon>Meloidogynidae</taxon>
        <taxon>Meloidogyninae</taxon>
        <taxon>Meloidogyne</taxon>
    </lineage>
</organism>
<evidence type="ECO:0000313" key="4">
    <source>
        <dbReference type="WBParaSite" id="MhA1_Contig2597.frz3.gene2"/>
    </source>
</evidence>
<keyword evidence="1" id="KW-0175">Coiled coil</keyword>
<feature type="coiled-coil region" evidence="1">
    <location>
        <begin position="154"/>
        <end position="194"/>
    </location>
</feature>
<feature type="compositionally biased region" description="Basic residues" evidence="2">
    <location>
        <begin position="239"/>
        <end position="248"/>
    </location>
</feature>
<keyword evidence="3" id="KW-1185">Reference proteome</keyword>
<dbReference type="WBParaSite" id="MhA1_Contig2597.frz3.gene2">
    <property type="protein sequence ID" value="MhA1_Contig2597.frz3.gene2"/>
    <property type="gene ID" value="MhA1_Contig2597.frz3.gene2"/>
</dbReference>
<name>A0A1I8BIL0_MELHA</name>
<feature type="region of interest" description="Disordered" evidence="2">
    <location>
        <begin position="225"/>
        <end position="252"/>
    </location>
</feature>
<evidence type="ECO:0000313" key="3">
    <source>
        <dbReference type="Proteomes" id="UP000095281"/>
    </source>
</evidence>
<dbReference type="Proteomes" id="UP000095281">
    <property type="component" value="Unplaced"/>
</dbReference>
<evidence type="ECO:0000256" key="2">
    <source>
        <dbReference type="SAM" id="MobiDB-lite"/>
    </source>
</evidence>
<proteinExistence type="predicted"/>
<feature type="region of interest" description="Disordered" evidence="2">
    <location>
        <begin position="298"/>
        <end position="340"/>
    </location>
</feature>
<reference evidence="4" key="1">
    <citation type="submission" date="2016-11" db="UniProtKB">
        <authorList>
            <consortium name="WormBaseParasite"/>
        </authorList>
    </citation>
    <scope>IDENTIFICATION</scope>
</reference>
<feature type="compositionally biased region" description="Basic and acidic residues" evidence="2">
    <location>
        <begin position="326"/>
        <end position="340"/>
    </location>
</feature>
<evidence type="ECO:0000256" key="1">
    <source>
        <dbReference type="SAM" id="Coils"/>
    </source>
</evidence>
<dbReference type="AlphaFoldDB" id="A0A1I8BIL0"/>
<sequence length="567" mass="67749">MFENSSWKYWLESYVMTNTNLDELFDEKEEKTHPYINEGLPEIVHDCRKDLYFIEYQEEKSKYTKNNHPKYIIDLLNYYRKPYKFIEENSDFRLLNYLSENIKKIKDGVIFNMEIEKEFNKNNKGKDKNLNEINNIIFGELTAENINETFSKYEKENIKEVNKNNNKMKNLEEKIKEESQKQLFQENKKDLNKNLVKNKLETGQNSSANLPDKLLNNLNQNNIKTNNEILPKENEWHKLPNKKKRGKKINLNNDKNFYDKTLKISDKGKNIEENNKNIVEEQLFTKLNIDNFNSPRESLKISEESEKSNETKSVDIKNSKQKNKKKETIKEKEHKNNKKSKEKDLLDIFYIKQSIKQNNRENQEKIQKQKKAEKEARIAKEIELKNSKNERKKEKRKLKNQKEKLIEQNFQKLPPGKINDFIESINMLVTTVKRVSEFIDIFDKEKTLDIYCLIDKSISSFFESIQTYFTLFNLSLEIIGDWRFDNKFYEKYLNGVHLIAKSYPETITQSAKFIEYGYKFVLFYQRKGNDLINIVRENIEKALAIALNEKQNPERIISVEDTIGYFI</sequence>
<accession>A0A1I8BIL0</accession>